<keyword evidence="6 8" id="KW-0472">Membrane</keyword>
<dbReference type="Pfam" id="PF08478">
    <property type="entry name" value="POTRA_1"/>
    <property type="match status" value="1"/>
</dbReference>
<dbReference type="OrthoDB" id="1953902at2"/>
<evidence type="ECO:0000256" key="8">
    <source>
        <dbReference type="SAM" id="Phobius"/>
    </source>
</evidence>
<dbReference type="InterPro" id="IPR050487">
    <property type="entry name" value="FtsQ_DivIB"/>
</dbReference>
<keyword evidence="11" id="KW-1185">Reference proteome</keyword>
<evidence type="ECO:0000256" key="5">
    <source>
        <dbReference type="ARBA" id="ARBA00022989"/>
    </source>
</evidence>
<name>A0A381J7X8_9CLOT</name>
<keyword evidence="7" id="KW-0131">Cell cycle</keyword>
<protein>
    <submittedName>
        <fullName evidence="10">Cell division protein FtsQ</fullName>
    </submittedName>
</protein>
<evidence type="ECO:0000256" key="2">
    <source>
        <dbReference type="ARBA" id="ARBA00022475"/>
    </source>
</evidence>
<dbReference type="PROSITE" id="PS51779">
    <property type="entry name" value="POTRA"/>
    <property type="match status" value="1"/>
</dbReference>
<feature type="domain" description="POTRA" evidence="9">
    <location>
        <begin position="47"/>
        <end position="115"/>
    </location>
</feature>
<evidence type="ECO:0000313" key="10">
    <source>
        <dbReference type="EMBL" id="SUY47225.1"/>
    </source>
</evidence>
<dbReference type="RefSeq" id="WP_115641203.1">
    <property type="nucleotide sequence ID" value="NZ_UFWZ01000001.1"/>
</dbReference>
<comment type="subcellular location">
    <subcellularLocation>
        <location evidence="1">Membrane</location>
    </subcellularLocation>
</comment>
<keyword evidence="5 8" id="KW-1133">Transmembrane helix</keyword>
<reference evidence="10 11" key="1">
    <citation type="submission" date="2018-06" db="EMBL/GenBank/DDBJ databases">
        <authorList>
            <consortium name="Pathogen Informatics"/>
            <person name="Doyle S."/>
        </authorList>
    </citation>
    <scope>NUCLEOTIDE SEQUENCE [LARGE SCALE GENOMIC DNA]</scope>
    <source>
        <strain evidence="10 11">NCTC9836</strain>
    </source>
</reference>
<dbReference type="GO" id="GO:0005886">
    <property type="term" value="C:plasma membrane"/>
    <property type="evidence" value="ECO:0007669"/>
    <property type="project" value="TreeGrafter"/>
</dbReference>
<gene>
    <name evidence="10" type="primary">divIB</name>
    <name evidence="10" type="ORF">NCTC9836_01552</name>
</gene>
<evidence type="ECO:0000256" key="1">
    <source>
        <dbReference type="ARBA" id="ARBA00004370"/>
    </source>
</evidence>
<organism evidence="10 11">
    <name type="scientific">Clostridium putrefaciens</name>
    <dbReference type="NCBI Taxonomy" id="99675"/>
    <lineage>
        <taxon>Bacteria</taxon>
        <taxon>Bacillati</taxon>
        <taxon>Bacillota</taxon>
        <taxon>Clostridia</taxon>
        <taxon>Eubacteriales</taxon>
        <taxon>Clostridiaceae</taxon>
        <taxon>Clostridium</taxon>
    </lineage>
</organism>
<dbReference type="EMBL" id="UFWZ01000001">
    <property type="protein sequence ID" value="SUY47225.1"/>
    <property type="molecule type" value="Genomic_DNA"/>
</dbReference>
<dbReference type="InterPro" id="IPR034746">
    <property type="entry name" value="POTRA"/>
</dbReference>
<keyword evidence="4 8" id="KW-0812">Transmembrane</keyword>
<keyword evidence="2" id="KW-1003">Cell membrane</keyword>
<sequence length="261" mass="30085">MGEIAKKKQRKSFVIKRKKRKALKRNIIIFIFLIIILITLSLKLKVFGIENIIVKGNNIISSEEIIRMSTLEKGKNIFYINSKNIIKKTHDNPYIKNVKISRKLPNTIILSVEERSAFFYGENNNKYFIIDKESKLLQIKDEIANMNLIYVEGLDYNNAKVGNEMLPKEDRKSKILQQFSFLIENNISGIDITSLDIKDVLFIKVYHNNMCIIIGTSDGIEEKLNKAINIICSKPKLSQSKGYINVSFKGHPVIFVEEVIE</sequence>
<evidence type="ECO:0000256" key="6">
    <source>
        <dbReference type="ARBA" id="ARBA00023136"/>
    </source>
</evidence>
<keyword evidence="3 10" id="KW-0132">Cell division</keyword>
<dbReference type="InterPro" id="IPR013685">
    <property type="entry name" value="POTRA_FtsQ_type"/>
</dbReference>
<proteinExistence type="predicted"/>
<dbReference type="PANTHER" id="PTHR37820">
    <property type="entry name" value="CELL DIVISION PROTEIN DIVIB"/>
    <property type="match status" value="1"/>
</dbReference>
<evidence type="ECO:0000259" key="9">
    <source>
        <dbReference type="PROSITE" id="PS51779"/>
    </source>
</evidence>
<dbReference type="GO" id="GO:0051301">
    <property type="term" value="P:cell division"/>
    <property type="evidence" value="ECO:0007669"/>
    <property type="project" value="UniProtKB-KW"/>
</dbReference>
<dbReference type="PANTHER" id="PTHR37820:SF1">
    <property type="entry name" value="CELL DIVISION PROTEIN FTSQ"/>
    <property type="match status" value="1"/>
</dbReference>
<evidence type="ECO:0000256" key="3">
    <source>
        <dbReference type="ARBA" id="ARBA00022618"/>
    </source>
</evidence>
<feature type="transmembrane region" description="Helical" evidence="8">
    <location>
        <begin position="26"/>
        <end position="44"/>
    </location>
</feature>
<dbReference type="AlphaFoldDB" id="A0A381J7X8"/>
<dbReference type="Proteomes" id="UP000254664">
    <property type="component" value="Unassembled WGS sequence"/>
</dbReference>
<accession>A0A381J7X8</accession>
<dbReference type="Gene3D" id="3.10.20.310">
    <property type="entry name" value="membrane protein fhac"/>
    <property type="match status" value="1"/>
</dbReference>
<evidence type="ECO:0000313" key="11">
    <source>
        <dbReference type="Proteomes" id="UP000254664"/>
    </source>
</evidence>
<evidence type="ECO:0000256" key="4">
    <source>
        <dbReference type="ARBA" id="ARBA00022692"/>
    </source>
</evidence>
<evidence type="ECO:0000256" key="7">
    <source>
        <dbReference type="ARBA" id="ARBA00023306"/>
    </source>
</evidence>